<feature type="transmembrane region" description="Helical" evidence="7">
    <location>
        <begin position="280"/>
        <end position="300"/>
    </location>
</feature>
<keyword evidence="4 7" id="KW-1133">Transmembrane helix</keyword>
<feature type="domain" description="Major facilitator superfamily (MFS) profile" evidence="8">
    <location>
        <begin position="7"/>
        <end position="395"/>
    </location>
</feature>
<proteinExistence type="predicted"/>
<dbReference type="CDD" id="cd06173">
    <property type="entry name" value="MFS_MefA_like"/>
    <property type="match status" value="1"/>
</dbReference>
<feature type="transmembrane region" description="Helical" evidence="7">
    <location>
        <begin position="45"/>
        <end position="65"/>
    </location>
</feature>
<feature type="transmembrane region" description="Helical" evidence="7">
    <location>
        <begin position="346"/>
        <end position="365"/>
    </location>
</feature>
<feature type="region of interest" description="Disordered" evidence="6">
    <location>
        <begin position="397"/>
        <end position="418"/>
    </location>
</feature>
<accession>A0ABP6SPL2</accession>
<feature type="transmembrane region" description="Helical" evidence="7">
    <location>
        <begin position="77"/>
        <end position="98"/>
    </location>
</feature>
<evidence type="ECO:0000256" key="7">
    <source>
        <dbReference type="SAM" id="Phobius"/>
    </source>
</evidence>
<evidence type="ECO:0000256" key="3">
    <source>
        <dbReference type="ARBA" id="ARBA00022692"/>
    </source>
</evidence>
<comment type="caution">
    <text evidence="9">The sequence shown here is derived from an EMBL/GenBank/DDBJ whole genome shotgun (WGS) entry which is preliminary data.</text>
</comment>
<organism evidence="9 10">
    <name type="scientific">Cryptosporangium minutisporangium</name>
    <dbReference type="NCBI Taxonomy" id="113569"/>
    <lineage>
        <taxon>Bacteria</taxon>
        <taxon>Bacillati</taxon>
        <taxon>Actinomycetota</taxon>
        <taxon>Actinomycetes</taxon>
        <taxon>Cryptosporangiales</taxon>
        <taxon>Cryptosporangiaceae</taxon>
        <taxon>Cryptosporangium</taxon>
    </lineage>
</organism>
<evidence type="ECO:0000256" key="5">
    <source>
        <dbReference type="ARBA" id="ARBA00023136"/>
    </source>
</evidence>
<feature type="transmembrane region" description="Helical" evidence="7">
    <location>
        <begin position="306"/>
        <end position="325"/>
    </location>
</feature>
<evidence type="ECO:0000256" key="6">
    <source>
        <dbReference type="SAM" id="MobiDB-lite"/>
    </source>
</evidence>
<feature type="transmembrane region" description="Helical" evidence="7">
    <location>
        <begin position="252"/>
        <end position="273"/>
    </location>
</feature>
<dbReference type="EMBL" id="BAAAYN010000002">
    <property type="protein sequence ID" value="GAA3382245.1"/>
    <property type="molecule type" value="Genomic_DNA"/>
</dbReference>
<dbReference type="Pfam" id="PF07690">
    <property type="entry name" value="MFS_1"/>
    <property type="match status" value="1"/>
</dbReference>
<feature type="compositionally biased region" description="Low complexity" evidence="6">
    <location>
        <begin position="405"/>
        <end position="418"/>
    </location>
</feature>
<dbReference type="Proteomes" id="UP001501676">
    <property type="component" value="Unassembled WGS sequence"/>
</dbReference>
<dbReference type="SUPFAM" id="SSF103473">
    <property type="entry name" value="MFS general substrate transporter"/>
    <property type="match status" value="1"/>
</dbReference>
<keyword evidence="3 7" id="KW-0812">Transmembrane</keyword>
<feature type="transmembrane region" description="Helical" evidence="7">
    <location>
        <begin position="21"/>
        <end position="39"/>
    </location>
</feature>
<dbReference type="InterPro" id="IPR036259">
    <property type="entry name" value="MFS_trans_sf"/>
</dbReference>
<evidence type="ECO:0000313" key="10">
    <source>
        <dbReference type="Proteomes" id="UP001501676"/>
    </source>
</evidence>
<keyword evidence="2" id="KW-1003">Cell membrane</keyword>
<comment type="subcellular location">
    <subcellularLocation>
        <location evidence="1">Cell membrane</location>
        <topology evidence="1">Multi-pass membrane protein</topology>
    </subcellularLocation>
</comment>
<reference evidence="10" key="1">
    <citation type="journal article" date="2019" name="Int. J. Syst. Evol. Microbiol.">
        <title>The Global Catalogue of Microorganisms (GCM) 10K type strain sequencing project: providing services to taxonomists for standard genome sequencing and annotation.</title>
        <authorList>
            <consortium name="The Broad Institute Genomics Platform"/>
            <consortium name="The Broad Institute Genome Sequencing Center for Infectious Disease"/>
            <person name="Wu L."/>
            <person name="Ma J."/>
        </authorList>
    </citation>
    <scope>NUCLEOTIDE SEQUENCE [LARGE SCALE GENOMIC DNA]</scope>
    <source>
        <strain evidence="10">JCM 9458</strain>
    </source>
</reference>
<feature type="transmembrane region" description="Helical" evidence="7">
    <location>
        <begin position="149"/>
        <end position="171"/>
    </location>
</feature>
<evidence type="ECO:0000256" key="2">
    <source>
        <dbReference type="ARBA" id="ARBA00022475"/>
    </source>
</evidence>
<dbReference type="PROSITE" id="PS50850">
    <property type="entry name" value="MFS"/>
    <property type="match status" value="1"/>
</dbReference>
<dbReference type="InterPro" id="IPR011701">
    <property type="entry name" value="MFS"/>
</dbReference>
<evidence type="ECO:0000256" key="1">
    <source>
        <dbReference type="ARBA" id="ARBA00004651"/>
    </source>
</evidence>
<name>A0ABP6SPL2_9ACTN</name>
<feature type="transmembrane region" description="Helical" evidence="7">
    <location>
        <begin position="218"/>
        <end position="240"/>
    </location>
</feature>
<sequence length="418" mass="42296">MRAALDPLRHQAFRRLLAGRTITTVGNAVAPLALAFAVLDLTDSVTMLGLIVGARSLANVAFLLLGGVLADRLPRHWVLVGSNVLSGLTQAVVAVLVLTHTAHVPALVVLSVLNGALAAISLPASAALTPQTVPSEIRQQANAVIRLGANAAMILGAAAGGALVAVIGPGWGLAVDAATFLVSGAVFAGLRVPPVAGSSGAGVLTDLREGWTEFTARTWVWVVVAAFTVINATIGVMQVLGPAVADTTIGRGGWGLVLAAETVGMVIGGLFALRSRSRRPLLAAMLWIAVSPLLLIGLGIAPYLPLLIAIGVLCGIGVEQFSVAWETSMQQHIPPERLARVYSYDMLGSFLAIPVGEMVAGPIAGGVGTTATLLGAAALGLTAALAAAATPSVRRLRREAPTPPAVVSASATATTGAA</sequence>
<protein>
    <submittedName>
        <fullName evidence="9">MFS transporter</fullName>
    </submittedName>
</protein>
<evidence type="ECO:0000256" key="4">
    <source>
        <dbReference type="ARBA" id="ARBA00022989"/>
    </source>
</evidence>
<dbReference type="InterPro" id="IPR020846">
    <property type="entry name" value="MFS_dom"/>
</dbReference>
<feature type="transmembrane region" description="Helical" evidence="7">
    <location>
        <begin position="104"/>
        <end position="128"/>
    </location>
</feature>
<gene>
    <name evidence="9" type="ORF">GCM10020369_03340</name>
</gene>
<feature type="transmembrane region" description="Helical" evidence="7">
    <location>
        <begin position="177"/>
        <end position="197"/>
    </location>
</feature>
<dbReference type="PANTHER" id="PTHR23513:SF11">
    <property type="entry name" value="STAPHYLOFERRIN A TRANSPORTER"/>
    <property type="match status" value="1"/>
</dbReference>
<dbReference type="Gene3D" id="1.20.1250.20">
    <property type="entry name" value="MFS general substrate transporter like domains"/>
    <property type="match status" value="1"/>
</dbReference>
<keyword evidence="5 7" id="KW-0472">Membrane</keyword>
<keyword evidence="10" id="KW-1185">Reference proteome</keyword>
<feature type="transmembrane region" description="Helical" evidence="7">
    <location>
        <begin position="371"/>
        <end position="389"/>
    </location>
</feature>
<dbReference type="PANTHER" id="PTHR23513">
    <property type="entry name" value="INTEGRAL MEMBRANE EFFLUX PROTEIN-RELATED"/>
    <property type="match status" value="1"/>
</dbReference>
<dbReference type="RefSeq" id="WP_345726116.1">
    <property type="nucleotide sequence ID" value="NZ_BAAAYN010000002.1"/>
</dbReference>
<evidence type="ECO:0000259" key="8">
    <source>
        <dbReference type="PROSITE" id="PS50850"/>
    </source>
</evidence>
<evidence type="ECO:0000313" key="9">
    <source>
        <dbReference type="EMBL" id="GAA3382245.1"/>
    </source>
</evidence>